<dbReference type="PANTHER" id="PTHR39639">
    <property type="entry name" value="CHROMOSOME 16, WHOLE GENOME SHOTGUN SEQUENCE"/>
    <property type="match status" value="1"/>
</dbReference>
<evidence type="ECO:0000313" key="2">
    <source>
        <dbReference type="EMBL" id="MCW8038141.1"/>
    </source>
</evidence>
<dbReference type="PANTHER" id="PTHR39639:SF1">
    <property type="entry name" value="DUF262 DOMAIN-CONTAINING PROTEIN"/>
    <property type="match status" value="1"/>
</dbReference>
<feature type="domain" description="GmrSD restriction endonucleases N-terminal" evidence="1">
    <location>
        <begin position="13"/>
        <end position="160"/>
    </location>
</feature>
<accession>A0ABT3NF04</accession>
<reference evidence="2 3" key="1">
    <citation type="submission" date="2022-11" db="EMBL/GenBank/DDBJ databases">
        <title>Acinetobacter entericus sp. nov., isolated from the gut of the plastic-eating larvae of the Coleoptera insect Zophobas atratus.</title>
        <authorList>
            <person name="Dong X."/>
            <person name="Yang Y."/>
        </authorList>
    </citation>
    <scope>NUCLEOTIDE SEQUENCE [LARGE SCALE GENOMIC DNA]</scope>
    <source>
        <strain evidence="2 3">BIT-DXN8</strain>
    </source>
</reference>
<evidence type="ECO:0000259" key="1">
    <source>
        <dbReference type="Pfam" id="PF03235"/>
    </source>
</evidence>
<protein>
    <submittedName>
        <fullName evidence="2">DUF262 domain-containing protein</fullName>
    </submittedName>
</protein>
<evidence type="ECO:0000313" key="3">
    <source>
        <dbReference type="Proteomes" id="UP001209682"/>
    </source>
</evidence>
<proteinExistence type="predicted"/>
<dbReference type="EMBL" id="JAPEQW010000003">
    <property type="protein sequence ID" value="MCW8038141.1"/>
    <property type="molecule type" value="Genomic_DNA"/>
</dbReference>
<dbReference type="InterPro" id="IPR004919">
    <property type="entry name" value="GmrSD_N"/>
</dbReference>
<dbReference type="Proteomes" id="UP001209682">
    <property type="component" value="Unassembled WGS sequence"/>
</dbReference>
<organism evidence="2 3">
    <name type="scientific">Acinetobacter entericus</name>
    <dbReference type="NCBI Taxonomy" id="2989714"/>
    <lineage>
        <taxon>Bacteria</taxon>
        <taxon>Pseudomonadati</taxon>
        <taxon>Pseudomonadota</taxon>
        <taxon>Gammaproteobacteria</taxon>
        <taxon>Moraxellales</taxon>
        <taxon>Moraxellaceae</taxon>
        <taxon>Acinetobacter</taxon>
    </lineage>
</organism>
<sequence>MSDIKDTKSFSINDILRWKDNGELIISPKYQRNKVWNLNAKSYLIDSIIRGYPIPQIFIRQQIDIATRQTIREVIDGQQRITAIIEFVENIFSIQKSHSKEYGGKSYSDLSNDIKEEILNYNISFEIIKLKNDARIYEMFARLNTNNMALNKQELRNAQYWGEFKVFVLQKTALFKEIFIDKKIFKDKDFSRMADVDFMNSLIINTIDGIITDSHTKTDNYYKKFDKEFSNIDEIDLKVTNIYKIIDELFYNPLFTGKIFYRKTFFYTLFAALNHQLYNSLDKDIYRNPLFSLEEIHNNISLLVSKLSLLEAEVINYETDNDKDNIAIVDFEKHHRSRTTSKDERTKRVSILCEYLK</sequence>
<keyword evidence="3" id="KW-1185">Reference proteome</keyword>
<name>A0ABT3NF04_9GAMM</name>
<comment type="caution">
    <text evidence="2">The sequence shown here is derived from an EMBL/GenBank/DDBJ whole genome shotgun (WGS) entry which is preliminary data.</text>
</comment>
<dbReference type="Pfam" id="PF03235">
    <property type="entry name" value="GmrSD_N"/>
    <property type="match status" value="1"/>
</dbReference>
<gene>
    <name evidence="2" type="ORF">OKC24_02935</name>
</gene>
<dbReference type="RefSeq" id="WP_265464759.1">
    <property type="nucleotide sequence ID" value="NZ_JAPEQW010000003.1"/>
</dbReference>